<accession>A0A9W8CNQ4</accession>
<keyword evidence="4 12" id="KW-0812">Transmembrane</keyword>
<dbReference type="InterPro" id="IPR034804">
    <property type="entry name" value="SQR/QFR_C/D"/>
</dbReference>
<feature type="transmembrane region" description="Helical" evidence="12">
    <location>
        <begin position="141"/>
        <end position="161"/>
    </location>
</feature>
<reference evidence="13" key="1">
    <citation type="submission" date="2022-07" db="EMBL/GenBank/DDBJ databases">
        <title>Phylogenomic reconstructions and comparative analyses of Kickxellomycotina fungi.</title>
        <authorList>
            <person name="Reynolds N.K."/>
            <person name="Stajich J.E."/>
            <person name="Barry K."/>
            <person name="Grigoriev I.V."/>
            <person name="Crous P."/>
            <person name="Smith M.E."/>
        </authorList>
    </citation>
    <scope>NUCLEOTIDE SEQUENCE</scope>
    <source>
        <strain evidence="13">NBRC 32514</strain>
    </source>
</reference>
<evidence type="ECO:0000256" key="9">
    <source>
        <dbReference type="ARBA" id="ARBA00023136"/>
    </source>
</evidence>
<feature type="binding site" description="axial binding residue" evidence="11">
    <location>
        <position position="117"/>
    </location>
    <ligand>
        <name>heme b</name>
        <dbReference type="ChEBI" id="CHEBI:60344"/>
        <note>ligand shared with SDHC</note>
    </ligand>
    <ligandPart>
        <name>Fe</name>
        <dbReference type="ChEBI" id="CHEBI:18248"/>
    </ligandPart>
</feature>
<feature type="binding site" evidence="10">
    <location>
        <position position="129"/>
    </location>
    <ligand>
        <name>a ubiquinone</name>
        <dbReference type="ChEBI" id="CHEBI:16389"/>
        <note>ligand shared with IP/SDHB</note>
    </ligand>
</feature>
<evidence type="ECO:0000313" key="14">
    <source>
        <dbReference type="Proteomes" id="UP001149813"/>
    </source>
</evidence>
<dbReference type="GO" id="GO:0006099">
    <property type="term" value="P:tricarboxylic acid cycle"/>
    <property type="evidence" value="ECO:0007669"/>
    <property type="project" value="TreeGrafter"/>
</dbReference>
<gene>
    <name evidence="13" type="primary">SDH4</name>
    <name evidence="13" type="ORF">LPJ53_005520</name>
</gene>
<evidence type="ECO:0000256" key="3">
    <source>
        <dbReference type="ARBA" id="ARBA00022448"/>
    </source>
</evidence>
<keyword evidence="3" id="KW-0813">Transport</keyword>
<dbReference type="AlphaFoldDB" id="A0A9W8CNQ4"/>
<evidence type="ECO:0000256" key="2">
    <source>
        <dbReference type="ARBA" id="ARBA00007294"/>
    </source>
</evidence>
<keyword evidence="11" id="KW-0408">Iron</keyword>
<evidence type="ECO:0000256" key="4">
    <source>
        <dbReference type="ARBA" id="ARBA00022692"/>
    </source>
</evidence>
<dbReference type="OrthoDB" id="18577at2759"/>
<dbReference type="Proteomes" id="UP001149813">
    <property type="component" value="Unassembled WGS sequence"/>
</dbReference>
<dbReference type="GO" id="GO:0005743">
    <property type="term" value="C:mitochondrial inner membrane"/>
    <property type="evidence" value="ECO:0007669"/>
    <property type="project" value="UniProtKB-SubCell"/>
</dbReference>
<feature type="transmembrane region" description="Helical" evidence="12">
    <location>
        <begin position="85"/>
        <end position="102"/>
    </location>
</feature>
<comment type="subcellular location">
    <subcellularLocation>
        <location evidence="1 12">Mitochondrion inner membrane</location>
        <topology evidence="1 12">Multi-pass membrane protein</topology>
    </subcellularLocation>
</comment>
<evidence type="ECO:0000256" key="11">
    <source>
        <dbReference type="PIRSR" id="PIRSR607992-2"/>
    </source>
</evidence>
<evidence type="ECO:0000256" key="7">
    <source>
        <dbReference type="ARBA" id="ARBA00022989"/>
    </source>
</evidence>
<dbReference type="EMBL" id="JANBOJ010000344">
    <property type="protein sequence ID" value="KAJ1719769.1"/>
    <property type="molecule type" value="Genomic_DNA"/>
</dbReference>
<protein>
    <recommendedName>
        <fullName evidence="12">Succinate dehydrogenase [ubiquinone] cytochrome b small subunit</fullName>
    </recommendedName>
</protein>
<dbReference type="GO" id="GO:0020037">
    <property type="term" value="F:heme binding"/>
    <property type="evidence" value="ECO:0007669"/>
    <property type="project" value="TreeGrafter"/>
</dbReference>
<dbReference type="PANTHER" id="PTHR13337:SF2">
    <property type="entry name" value="SUCCINATE DEHYDROGENASE [UBIQUINONE] CYTOCHROME B SMALL SUBUNIT, MITOCHONDRIAL"/>
    <property type="match status" value="1"/>
</dbReference>
<evidence type="ECO:0000256" key="10">
    <source>
        <dbReference type="PIRSR" id="PIRSR607992-1"/>
    </source>
</evidence>
<organism evidence="13 14">
    <name type="scientific">Coemansia erecta</name>
    <dbReference type="NCBI Taxonomy" id="147472"/>
    <lineage>
        <taxon>Eukaryota</taxon>
        <taxon>Fungi</taxon>
        <taxon>Fungi incertae sedis</taxon>
        <taxon>Zoopagomycota</taxon>
        <taxon>Kickxellomycotina</taxon>
        <taxon>Kickxellomycetes</taxon>
        <taxon>Kickxellales</taxon>
        <taxon>Kickxellaceae</taxon>
        <taxon>Coemansia</taxon>
    </lineage>
</organism>
<keyword evidence="9 12" id="KW-0472">Membrane</keyword>
<keyword evidence="14" id="KW-1185">Reference proteome</keyword>
<evidence type="ECO:0000256" key="8">
    <source>
        <dbReference type="ARBA" id="ARBA00023128"/>
    </source>
</evidence>
<keyword evidence="6 12" id="KW-0809">Transit peptide</keyword>
<keyword evidence="11" id="KW-0479">Metal-binding</keyword>
<keyword evidence="8 12" id="KW-0496">Mitochondrion</keyword>
<evidence type="ECO:0000256" key="6">
    <source>
        <dbReference type="ARBA" id="ARBA00022946"/>
    </source>
</evidence>
<dbReference type="GO" id="GO:0006121">
    <property type="term" value="P:mitochondrial electron transport, succinate to ubiquinone"/>
    <property type="evidence" value="ECO:0007669"/>
    <property type="project" value="TreeGrafter"/>
</dbReference>
<dbReference type="GO" id="GO:0048039">
    <property type="term" value="F:ubiquinone binding"/>
    <property type="evidence" value="ECO:0007669"/>
    <property type="project" value="TreeGrafter"/>
</dbReference>
<dbReference type="PANTHER" id="PTHR13337">
    <property type="entry name" value="SUCCINATE DEHYDROGENASE"/>
    <property type="match status" value="1"/>
</dbReference>
<feature type="transmembrane region" description="Helical" evidence="12">
    <location>
        <begin position="108"/>
        <end position="129"/>
    </location>
</feature>
<comment type="similarity">
    <text evidence="2 12">Belongs to the CybS family.</text>
</comment>
<sequence length="189" mass="20832">MAFNAVSRAPALRLLMQSPGKFASRSMPAAAILQQRMSIRTARPLLFKATAPKALFGDNVPNPAAVPQPAANRMKGSYHWMNERALTVITAPLLVTAFAYGAHPINDMLMGIVIPMHAYMGFGQVLLDYFDARRWPVISRVLKYALVAVTGLSMFGCWRINTTDVGLTNYFSRIWNANKNKQAASEASE</sequence>
<name>A0A9W8CNQ4_9FUNG</name>
<dbReference type="Pfam" id="PF05328">
    <property type="entry name" value="CybS"/>
    <property type="match status" value="1"/>
</dbReference>
<proteinExistence type="inferred from homology"/>
<keyword evidence="7 12" id="KW-1133">Transmembrane helix</keyword>
<dbReference type="InterPro" id="IPR007992">
    <property type="entry name" value="CybS"/>
</dbReference>
<keyword evidence="5 12" id="KW-0999">Mitochondrion inner membrane</keyword>
<evidence type="ECO:0000256" key="1">
    <source>
        <dbReference type="ARBA" id="ARBA00004448"/>
    </source>
</evidence>
<dbReference type="Gene3D" id="1.20.1300.10">
    <property type="entry name" value="Fumarate reductase/succinate dehydrogenase, transmembrane subunit"/>
    <property type="match status" value="1"/>
</dbReference>
<comment type="caution">
    <text evidence="13">The sequence shown here is derived from an EMBL/GenBank/DDBJ whole genome shotgun (WGS) entry which is preliminary data.</text>
</comment>
<evidence type="ECO:0000256" key="5">
    <source>
        <dbReference type="ARBA" id="ARBA00022792"/>
    </source>
</evidence>
<dbReference type="GO" id="GO:0046872">
    <property type="term" value="F:metal ion binding"/>
    <property type="evidence" value="ECO:0007669"/>
    <property type="project" value="UniProtKB-KW"/>
</dbReference>
<evidence type="ECO:0000313" key="13">
    <source>
        <dbReference type="EMBL" id="KAJ1719769.1"/>
    </source>
</evidence>
<evidence type="ECO:0000256" key="12">
    <source>
        <dbReference type="RuleBase" id="RU364031"/>
    </source>
</evidence>